<keyword evidence="2" id="KW-1133">Transmembrane helix</keyword>
<proteinExistence type="predicted"/>
<dbReference type="EMBL" id="MFAR01000043">
    <property type="protein sequence ID" value="OGD84164.1"/>
    <property type="molecule type" value="Genomic_DNA"/>
</dbReference>
<dbReference type="InterPro" id="IPR007060">
    <property type="entry name" value="FtsL/DivIC"/>
</dbReference>
<protein>
    <recommendedName>
        <fullName evidence="5">Cell division protein FtsL</fullName>
    </recommendedName>
</protein>
<evidence type="ECO:0008006" key="5">
    <source>
        <dbReference type="Google" id="ProtNLM"/>
    </source>
</evidence>
<name>A0A1F5FX77_9BACT</name>
<sequence>MRKLAIYIIIVFQILLIASLIRGVYESFQARERIERLERTRSELEQERAELGEKLKEVQSAEYLERVAREELHLAKPGEKVVIVPEEARTEKGKSDTEDNQAELPNWQKWWGVVSGKMY</sequence>
<dbReference type="Proteomes" id="UP000177921">
    <property type="component" value="Unassembled WGS sequence"/>
</dbReference>
<evidence type="ECO:0000256" key="2">
    <source>
        <dbReference type="SAM" id="Phobius"/>
    </source>
</evidence>
<accession>A0A1F5FX77</accession>
<comment type="caution">
    <text evidence="3">The sequence shown here is derived from an EMBL/GenBank/DDBJ whole genome shotgun (WGS) entry which is preliminary data.</text>
</comment>
<feature type="transmembrane region" description="Helical" evidence="2">
    <location>
        <begin position="6"/>
        <end position="25"/>
    </location>
</feature>
<evidence type="ECO:0000313" key="4">
    <source>
        <dbReference type="Proteomes" id="UP000177921"/>
    </source>
</evidence>
<evidence type="ECO:0000313" key="3">
    <source>
        <dbReference type="EMBL" id="OGD84164.1"/>
    </source>
</evidence>
<dbReference type="Pfam" id="PF04977">
    <property type="entry name" value="DivIC"/>
    <property type="match status" value="1"/>
</dbReference>
<reference evidence="3 4" key="1">
    <citation type="journal article" date="2016" name="Nat. Commun.">
        <title>Thousands of microbial genomes shed light on interconnected biogeochemical processes in an aquifer system.</title>
        <authorList>
            <person name="Anantharaman K."/>
            <person name="Brown C.T."/>
            <person name="Hug L.A."/>
            <person name="Sharon I."/>
            <person name="Castelle C.J."/>
            <person name="Probst A.J."/>
            <person name="Thomas B.C."/>
            <person name="Singh A."/>
            <person name="Wilkins M.J."/>
            <person name="Karaoz U."/>
            <person name="Brodie E.L."/>
            <person name="Williams K.H."/>
            <person name="Hubbard S.S."/>
            <person name="Banfield J.F."/>
        </authorList>
    </citation>
    <scope>NUCLEOTIDE SEQUENCE [LARGE SCALE GENOMIC DNA]</scope>
</reference>
<dbReference type="AlphaFoldDB" id="A0A1F5FX77"/>
<evidence type="ECO:0000256" key="1">
    <source>
        <dbReference type="SAM" id="Coils"/>
    </source>
</evidence>
<feature type="coiled-coil region" evidence="1">
    <location>
        <begin position="27"/>
        <end position="61"/>
    </location>
</feature>
<keyword evidence="2" id="KW-0812">Transmembrane</keyword>
<keyword evidence="1" id="KW-0175">Coiled coil</keyword>
<gene>
    <name evidence="3" type="ORF">A2618_00735</name>
</gene>
<organism evidence="3 4">
    <name type="scientific">Candidatus Collierbacteria bacterium RIFOXYD1_FULL_46_26</name>
    <dbReference type="NCBI Taxonomy" id="1817732"/>
    <lineage>
        <taxon>Bacteria</taxon>
        <taxon>Candidatus Collieribacteriota</taxon>
    </lineage>
</organism>
<keyword evidence="2" id="KW-0472">Membrane</keyword>